<dbReference type="GO" id="GO:0000271">
    <property type="term" value="P:polysaccharide biosynthetic process"/>
    <property type="evidence" value="ECO:0007669"/>
    <property type="project" value="InterPro"/>
</dbReference>
<dbReference type="GO" id="GO:0005886">
    <property type="term" value="C:plasma membrane"/>
    <property type="evidence" value="ECO:0007669"/>
    <property type="project" value="TreeGrafter"/>
</dbReference>
<comment type="subcellular location">
    <subcellularLocation>
        <location evidence="1">Membrane</location>
        <topology evidence="1">Multi-pass membrane protein</topology>
    </subcellularLocation>
</comment>
<proteinExistence type="inferred from homology"/>
<feature type="transmembrane region" description="Helical" evidence="7">
    <location>
        <begin position="40"/>
        <end position="57"/>
    </location>
</feature>
<dbReference type="RefSeq" id="WP_342586249.1">
    <property type="nucleotide sequence ID" value="NZ_MCRJ01000048.1"/>
</dbReference>
<feature type="compositionally biased region" description="Basic and acidic residues" evidence="6">
    <location>
        <begin position="137"/>
        <end position="147"/>
    </location>
</feature>
<keyword evidence="5 7" id="KW-0472">Membrane</keyword>
<dbReference type="PANTHER" id="PTHR38459:SF1">
    <property type="entry name" value="PROPHAGE BACTOPRENOL-LINKED GLUCOSE TRANSLOCASE HOMOLOG"/>
    <property type="match status" value="1"/>
</dbReference>
<evidence type="ECO:0000313" key="10">
    <source>
        <dbReference type="Proteomes" id="UP000094622"/>
    </source>
</evidence>
<dbReference type="InterPro" id="IPR007267">
    <property type="entry name" value="GtrA_DPMS_TM"/>
</dbReference>
<reference evidence="9 10" key="1">
    <citation type="submission" date="2016-07" db="EMBL/GenBank/DDBJ databases">
        <title>Draft Genome Sequence of Methylobrevis pamukkalensis PK2.</title>
        <authorList>
            <person name="Vasilenko O.V."/>
            <person name="Doronina N.V."/>
            <person name="Shmareva M.N."/>
            <person name="Tarlachkov S.V."/>
            <person name="Mustakhimov I."/>
            <person name="Trotsenko Y.A."/>
        </authorList>
    </citation>
    <scope>NUCLEOTIDE SEQUENCE [LARGE SCALE GENOMIC DNA]</scope>
    <source>
        <strain evidence="9 10">PK2</strain>
    </source>
</reference>
<gene>
    <name evidence="9" type="ORF">A6302_02176</name>
</gene>
<feature type="domain" description="GtrA/DPMS transmembrane" evidence="8">
    <location>
        <begin position="13"/>
        <end position="123"/>
    </location>
</feature>
<evidence type="ECO:0000259" key="8">
    <source>
        <dbReference type="Pfam" id="PF04138"/>
    </source>
</evidence>
<sequence>MRLPRATVIRLLRFAAVGGTGFLVDAGVTLALAASGLSPFLARVGGIGVAILVTWALNRRFTFADRRNDALAAEGSRYGLVALASCLVNYLAYALLLLALPDVPLGLAVAFGSGVAMVVSYLAIRASCSGRRADAFRSRPRARDHALTPRGVRRPGRNR</sequence>
<evidence type="ECO:0000313" key="9">
    <source>
        <dbReference type="EMBL" id="ODN70500.1"/>
    </source>
</evidence>
<feature type="transmembrane region" description="Helical" evidence="7">
    <location>
        <begin position="78"/>
        <end position="99"/>
    </location>
</feature>
<dbReference type="Proteomes" id="UP000094622">
    <property type="component" value="Unassembled WGS sequence"/>
</dbReference>
<evidence type="ECO:0000256" key="7">
    <source>
        <dbReference type="SAM" id="Phobius"/>
    </source>
</evidence>
<evidence type="ECO:0000256" key="4">
    <source>
        <dbReference type="ARBA" id="ARBA00022989"/>
    </source>
</evidence>
<dbReference type="Pfam" id="PF04138">
    <property type="entry name" value="GtrA_DPMS_TM"/>
    <property type="match status" value="1"/>
</dbReference>
<accession>A0A1E3H2H1</accession>
<dbReference type="InterPro" id="IPR051401">
    <property type="entry name" value="GtrA_CellWall_Glycosyl"/>
</dbReference>
<dbReference type="AlphaFoldDB" id="A0A1E3H2H1"/>
<evidence type="ECO:0000256" key="5">
    <source>
        <dbReference type="ARBA" id="ARBA00023136"/>
    </source>
</evidence>
<feature type="region of interest" description="Disordered" evidence="6">
    <location>
        <begin position="137"/>
        <end position="159"/>
    </location>
</feature>
<keyword evidence="4 7" id="KW-1133">Transmembrane helix</keyword>
<evidence type="ECO:0000256" key="1">
    <source>
        <dbReference type="ARBA" id="ARBA00004141"/>
    </source>
</evidence>
<comment type="similarity">
    <text evidence="2">Belongs to the GtrA family.</text>
</comment>
<keyword evidence="10" id="KW-1185">Reference proteome</keyword>
<comment type="caution">
    <text evidence="9">The sequence shown here is derived from an EMBL/GenBank/DDBJ whole genome shotgun (WGS) entry which is preliminary data.</text>
</comment>
<feature type="transmembrane region" description="Helical" evidence="7">
    <location>
        <begin position="105"/>
        <end position="124"/>
    </location>
</feature>
<dbReference type="EMBL" id="MCRJ01000048">
    <property type="protein sequence ID" value="ODN70500.1"/>
    <property type="molecule type" value="Genomic_DNA"/>
</dbReference>
<evidence type="ECO:0000256" key="2">
    <source>
        <dbReference type="ARBA" id="ARBA00009399"/>
    </source>
</evidence>
<feature type="transmembrane region" description="Helical" evidence="7">
    <location>
        <begin position="12"/>
        <end position="34"/>
    </location>
</feature>
<organism evidence="9 10">
    <name type="scientific">Methylobrevis pamukkalensis</name>
    <dbReference type="NCBI Taxonomy" id="1439726"/>
    <lineage>
        <taxon>Bacteria</taxon>
        <taxon>Pseudomonadati</taxon>
        <taxon>Pseudomonadota</taxon>
        <taxon>Alphaproteobacteria</taxon>
        <taxon>Hyphomicrobiales</taxon>
        <taxon>Pleomorphomonadaceae</taxon>
        <taxon>Methylobrevis</taxon>
    </lineage>
</organism>
<evidence type="ECO:0000256" key="3">
    <source>
        <dbReference type="ARBA" id="ARBA00022692"/>
    </source>
</evidence>
<dbReference type="PANTHER" id="PTHR38459">
    <property type="entry name" value="PROPHAGE BACTOPRENOL-LINKED GLUCOSE TRANSLOCASE HOMOLOG"/>
    <property type="match status" value="1"/>
</dbReference>
<protein>
    <submittedName>
        <fullName evidence="9">GtrA-like protein</fullName>
    </submittedName>
</protein>
<name>A0A1E3H2H1_9HYPH</name>
<keyword evidence="3 7" id="KW-0812">Transmembrane</keyword>
<evidence type="ECO:0000256" key="6">
    <source>
        <dbReference type="SAM" id="MobiDB-lite"/>
    </source>
</evidence>